<evidence type="ECO:0000313" key="8">
    <source>
        <dbReference type="Proteomes" id="UP000002654"/>
    </source>
</evidence>
<dbReference type="Pfam" id="PF01940">
    <property type="entry name" value="DUF92"/>
    <property type="match status" value="1"/>
</dbReference>
<proteinExistence type="inferred from homology"/>
<dbReference type="PATRIC" id="fig|768679.9.peg.2070"/>
<evidence type="ECO:0000256" key="6">
    <source>
        <dbReference type="SAM" id="Phobius"/>
    </source>
</evidence>
<feature type="transmembrane region" description="Helical" evidence="6">
    <location>
        <begin position="100"/>
        <end position="119"/>
    </location>
</feature>
<dbReference type="PaxDb" id="768679-TTX_2044"/>
<dbReference type="EMBL" id="FN869859">
    <property type="protein sequence ID" value="CCC82657.1"/>
    <property type="molecule type" value="Genomic_DNA"/>
</dbReference>
<sequence length="267" mass="27747">MSGAAKGTTNKKAGPTRLMDLLLTVALLIVPIFAFLAHKAGFINVRGAVAGTLIAWALAAAGPGIFLIFLFFFISSSLLTRLRASWKAQHGLKDVAGRSITQVVGVGTPMALFALLYIAGVHVALSATAISIAVATADTWASEIGVAYGGRPRLITKPWVEVEPGTSGGVTLAGTLGGLLGAASVAILSYVILGLNPWVIGCFGFLGDVLDSIIGAVAQKKYICRGVVYDEPRCSDYVSYGYLTNEAVNLIVESALGLAFILSALFL</sequence>
<feature type="transmembrane region" description="Helical" evidence="6">
    <location>
        <begin position="198"/>
        <end position="218"/>
    </location>
</feature>
<keyword evidence="8" id="KW-1185">Reference proteome</keyword>
<dbReference type="STRING" id="768679.TTX_2044"/>
<dbReference type="GO" id="GO:0016020">
    <property type="term" value="C:membrane"/>
    <property type="evidence" value="ECO:0007669"/>
    <property type="project" value="UniProtKB-SubCell"/>
</dbReference>
<evidence type="ECO:0000256" key="1">
    <source>
        <dbReference type="ARBA" id="ARBA00004141"/>
    </source>
</evidence>
<keyword evidence="4 6" id="KW-1133">Transmembrane helix</keyword>
<evidence type="ECO:0000256" key="2">
    <source>
        <dbReference type="ARBA" id="ARBA00009012"/>
    </source>
</evidence>
<dbReference type="KEGG" id="ttn:TTX_2044"/>
<keyword evidence="5 6" id="KW-0472">Membrane</keyword>
<feature type="transmembrane region" description="Helical" evidence="6">
    <location>
        <begin position="169"/>
        <end position="192"/>
    </location>
</feature>
<feature type="transmembrane region" description="Helical" evidence="6">
    <location>
        <begin position="247"/>
        <end position="266"/>
    </location>
</feature>
<accession>G4RM62</accession>
<evidence type="ECO:0000313" key="7">
    <source>
        <dbReference type="EMBL" id="CCC82657.1"/>
    </source>
</evidence>
<protein>
    <submittedName>
        <fullName evidence="7">Membrane protein</fullName>
    </submittedName>
</protein>
<dbReference type="PANTHER" id="PTHR13353">
    <property type="entry name" value="TRANSMEMBRANE PROTEIN 19"/>
    <property type="match status" value="1"/>
</dbReference>
<keyword evidence="3 6" id="KW-0812">Transmembrane</keyword>
<evidence type="ECO:0000256" key="4">
    <source>
        <dbReference type="ARBA" id="ARBA00022989"/>
    </source>
</evidence>
<comment type="subcellular location">
    <subcellularLocation>
        <location evidence="1">Membrane</location>
        <topology evidence="1">Multi-pass membrane protein</topology>
    </subcellularLocation>
</comment>
<dbReference type="InterPro" id="IPR002794">
    <property type="entry name" value="DUF92_TMEM19"/>
</dbReference>
<dbReference type="eggNOG" id="arCOG02245">
    <property type="taxonomic scope" value="Archaea"/>
</dbReference>
<evidence type="ECO:0000256" key="3">
    <source>
        <dbReference type="ARBA" id="ARBA00022692"/>
    </source>
</evidence>
<name>G4RM62_THETK</name>
<gene>
    <name evidence="7" type="ordered locus">TTX_2044</name>
</gene>
<comment type="similarity">
    <text evidence="2">Belongs to the TMEM19 family.</text>
</comment>
<evidence type="ECO:0000256" key="5">
    <source>
        <dbReference type="ARBA" id="ARBA00023136"/>
    </source>
</evidence>
<dbReference type="HOGENOM" id="CLU_036918_2_1_2"/>
<dbReference type="Proteomes" id="UP000002654">
    <property type="component" value="Chromosome"/>
</dbReference>
<organism evidence="7 8">
    <name type="scientific">Thermoproteus tenax (strain ATCC 35583 / DSM 2078 / JCM 9277 / NBRC 100435 / Kra 1)</name>
    <dbReference type="NCBI Taxonomy" id="768679"/>
    <lineage>
        <taxon>Archaea</taxon>
        <taxon>Thermoproteota</taxon>
        <taxon>Thermoprotei</taxon>
        <taxon>Thermoproteales</taxon>
        <taxon>Thermoproteaceae</taxon>
        <taxon>Thermoproteus</taxon>
    </lineage>
</organism>
<dbReference type="PANTHER" id="PTHR13353:SF5">
    <property type="entry name" value="TRANSMEMBRANE PROTEIN 19"/>
    <property type="match status" value="1"/>
</dbReference>
<feature type="transmembrane region" description="Helical" evidence="6">
    <location>
        <begin position="53"/>
        <end position="79"/>
    </location>
</feature>
<reference evidence="7 8" key="1">
    <citation type="journal article" date="2011" name="PLoS ONE">
        <title>The complete genome sequence of Thermoproteus tenax: a physiologically versatile member of the Crenarchaeota.</title>
        <authorList>
            <person name="Siebers B."/>
            <person name="Zaparty M."/>
            <person name="Raddatz G."/>
            <person name="Tjaden B."/>
            <person name="Albers S.V."/>
            <person name="Bell S.D."/>
            <person name="Blombach F."/>
            <person name="Kletzin A."/>
            <person name="Kyrpides N."/>
            <person name="Lanz C."/>
            <person name="Plagens A."/>
            <person name="Rampp M."/>
            <person name="Rosinus A."/>
            <person name="von Jan M."/>
            <person name="Makarova K.S."/>
            <person name="Klenk H.P."/>
            <person name="Schuster S.C."/>
            <person name="Hensel R."/>
        </authorList>
    </citation>
    <scope>NUCLEOTIDE SEQUENCE [LARGE SCALE GENOMIC DNA]</scope>
    <source>
        <strain evidence="8">ATCC 35583 / DSM 2078 / JCM 9277 / NBRC 100435 / Kra 1</strain>
    </source>
</reference>
<dbReference type="AlphaFoldDB" id="G4RM62"/>
<feature type="transmembrane region" description="Helical" evidence="6">
    <location>
        <begin position="21"/>
        <end position="41"/>
    </location>
</feature>